<dbReference type="EC" id="4.3.3.7" evidence="4"/>
<accession>A0A1S6HKX9</accession>
<dbReference type="GO" id="GO:0019262">
    <property type="term" value="P:N-acetylneuraminate catabolic process"/>
    <property type="evidence" value="ECO:0007669"/>
    <property type="project" value="TreeGrafter"/>
</dbReference>
<dbReference type="InterPro" id="IPR002220">
    <property type="entry name" value="DapA-like"/>
</dbReference>
<evidence type="ECO:0000256" key="1">
    <source>
        <dbReference type="ARBA" id="ARBA00023239"/>
    </source>
</evidence>
<feature type="active site" description="Proton donor/acceptor" evidence="3">
    <location>
        <position position="139"/>
    </location>
</feature>
<dbReference type="PIRSF" id="PIRSF001365">
    <property type="entry name" value="DHDPS"/>
    <property type="match status" value="1"/>
</dbReference>
<protein>
    <submittedName>
        <fullName evidence="4">Dihydrodipicolinate synthase/N-acetylneuraminate lyase</fullName>
        <ecNumber evidence="4">4.3.3.7</ecNumber>
    </submittedName>
</protein>
<evidence type="ECO:0000256" key="3">
    <source>
        <dbReference type="PIRSR" id="PIRSR001365-1"/>
    </source>
</evidence>
<evidence type="ECO:0000313" key="4">
    <source>
        <dbReference type="EMBL" id="AQS36154.1"/>
    </source>
</evidence>
<dbReference type="SUPFAM" id="SSF51569">
    <property type="entry name" value="Aldolase"/>
    <property type="match status" value="1"/>
</dbReference>
<dbReference type="KEGG" id="spsw:Sps_00965"/>
<dbReference type="CDD" id="cd00408">
    <property type="entry name" value="DHDPS-like"/>
    <property type="match status" value="1"/>
</dbReference>
<feature type="active site" description="Schiff-base intermediate with substrate" evidence="3">
    <location>
        <position position="168"/>
    </location>
</feature>
<dbReference type="EMBL" id="CP014782">
    <property type="protein sequence ID" value="AQS36154.1"/>
    <property type="molecule type" value="Genomic_DNA"/>
</dbReference>
<dbReference type="GO" id="GO:0008747">
    <property type="term" value="F:N-acetylneuraminate lyase activity"/>
    <property type="evidence" value="ECO:0007669"/>
    <property type="project" value="TreeGrafter"/>
</dbReference>
<dbReference type="AlphaFoldDB" id="A0A1S6HKX9"/>
<comment type="similarity">
    <text evidence="2">Belongs to the DapA family.</text>
</comment>
<dbReference type="GO" id="GO:0008840">
    <property type="term" value="F:4-hydroxy-tetrahydrodipicolinate synthase activity"/>
    <property type="evidence" value="ECO:0007669"/>
    <property type="project" value="UniProtKB-EC"/>
</dbReference>
<dbReference type="STRING" id="225848.Sps_00965"/>
<dbReference type="Proteomes" id="UP000189545">
    <property type="component" value="Chromosome"/>
</dbReference>
<dbReference type="SMART" id="SM01130">
    <property type="entry name" value="DHDPS"/>
    <property type="match status" value="1"/>
</dbReference>
<keyword evidence="1 2" id="KW-0456">Lyase</keyword>
<dbReference type="RefSeq" id="WP_077751481.1">
    <property type="nucleotide sequence ID" value="NZ_CP014782.1"/>
</dbReference>
<sequence>MNKTLELTGIIGYPITPFSDVTGAVNILQLQGIIDGLISSGSSAIAALGSAGEGAYLNTAEWEETALATIHHVADRVPVIIGISELTTPDAVARAVFADKAGVKAVMVSPMSYYKLSEDEIFAHYQAISDAISVPIMVYNNPSTSGIDMSPEFMCKMVNSITNVTMVKESSGDIRRMHQLHMLSNGTLPFYNGCNYLALEAINAGAKGWCSAAPILIGDLPKQLFDSIKSGDNNKARNLFYQQITFLEFIVKQGLAASIKVGLKLQGTDVGSPRLPLKDLPAREHVALRRILVDLGRFN</sequence>
<dbReference type="PANTHER" id="PTHR42849">
    <property type="entry name" value="N-ACETYLNEURAMINATE LYASE"/>
    <property type="match status" value="1"/>
</dbReference>
<gene>
    <name evidence="4" type="ORF">Sps_00965</name>
</gene>
<dbReference type="OrthoDB" id="9782828at2"/>
<evidence type="ECO:0000313" key="5">
    <source>
        <dbReference type="Proteomes" id="UP000189545"/>
    </source>
</evidence>
<organism evidence="4 5">
    <name type="scientific">Shewanella psychrophila</name>
    <dbReference type="NCBI Taxonomy" id="225848"/>
    <lineage>
        <taxon>Bacteria</taxon>
        <taxon>Pseudomonadati</taxon>
        <taxon>Pseudomonadota</taxon>
        <taxon>Gammaproteobacteria</taxon>
        <taxon>Alteromonadales</taxon>
        <taxon>Shewanellaceae</taxon>
        <taxon>Shewanella</taxon>
    </lineage>
</organism>
<keyword evidence="5" id="KW-1185">Reference proteome</keyword>
<reference evidence="4 5" key="1">
    <citation type="submission" date="2016-03" db="EMBL/GenBank/DDBJ databases">
        <title>Complete genome sequence of Shewanella psychrophila WP2, a deep sea bacterium isolated from west Pacific sediment.</title>
        <authorList>
            <person name="Xu G."/>
            <person name="Jian H."/>
        </authorList>
    </citation>
    <scope>NUCLEOTIDE SEQUENCE [LARGE SCALE GENOMIC DNA]</scope>
    <source>
        <strain evidence="4 5">WP2</strain>
    </source>
</reference>
<dbReference type="Pfam" id="PF00701">
    <property type="entry name" value="DHDPS"/>
    <property type="match status" value="1"/>
</dbReference>
<evidence type="ECO:0000256" key="2">
    <source>
        <dbReference type="PIRNR" id="PIRNR001365"/>
    </source>
</evidence>
<name>A0A1S6HKX9_9GAMM</name>
<dbReference type="GO" id="GO:0005829">
    <property type="term" value="C:cytosol"/>
    <property type="evidence" value="ECO:0007669"/>
    <property type="project" value="TreeGrafter"/>
</dbReference>
<proteinExistence type="inferred from homology"/>
<dbReference type="Gene3D" id="3.20.20.70">
    <property type="entry name" value="Aldolase class I"/>
    <property type="match status" value="1"/>
</dbReference>
<dbReference type="InterPro" id="IPR013785">
    <property type="entry name" value="Aldolase_TIM"/>
</dbReference>
<dbReference type="PANTHER" id="PTHR42849:SF1">
    <property type="entry name" value="N-ACETYLNEURAMINATE LYASE"/>
    <property type="match status" value="1"/>
</dbReference>
<dbReference type="PRINTS" id="PR00146">
    <property type="entry name" value="DHPICSNTHASE"/>
</dbReference>